<reference evidence="2 3" key="1">
    <citation type="submission" date="2019-09" db="EMBL/GenBank/DDBJ databases">
        <title>Genomes of Cryomorphaceae.</title>
        <authorList>
            <person name="Bowman J.P."/>
        </authorList>
    </citation>
    <scope>NUCLEOTIDE SEQUENCE [LARGE SCALE GENOMIC DNA]</scope>
    <source>
        <strain evidence="2 3">KCTC 52047</strain>
    </source>
</reference>
<dbReference type="GO" id="GO:0008191">
    <property type="term" value="F:metalloendopeptidase inhibitor activity"/>
    <property type="evidence" value="ECO:0007669"/>
    <property type="project" value="InterPro"/>
</dbReference>
<sequence length="179" mass="19854">MAPCYSAEFKNNNFECKDYDSPVCGCNGNTYRNACEAYYVYGISDWTTGRCQTDDSCVNPDSISNKPCQEYYKPVCGCDGNTYGNECVAEAAGVQQYRDGVCGSIEFSACKGETIEIGFDKKEGERFQWYSTVKLQCDTCSYLDVYVPNDSVSFNLSVFKGSSQTPAEVHNFKISGKDC</sequence>
<dbReference type="GO" id="GO:0005886">
    <property type="term" value="C:plasma membrane"/>
    <property type="evidence" value="ECO:0007669"/>
    <property type="project" value="TreeGrafter"/>
</dbReference>
<dbReference type="AlphaFoldDB" id="A0A6N6M881"/>
<evidence type="ECO:0000259" key="1">
    <source>
        <dbReference type="PROSITE" id="PS51465"/>
    </source>
</evidence>
<feature type="domain" description="Kazal-like" evidence="1">
    <location>
        <begin position="1"/>
        <end position="51"/>
    </location>
</feature>
<dbReference type="Pfam" id="PF07648">
    <property type="entry name" value="Kazal_2"/>
    <property type="match status" value="1"/>
</dbReference>
<name>A0A6N6M881_9FLAO</name>
<feature type="domain" description="Kazal-like" evidence="1">
    <location>
        <begin position="52"/>
        <end position="104"/>
    </location>
</feature>
<dbReference type="PANTHER" id="PTHR13487:SF3">
    <property type="entry name" value="REVERSION-INDUCING CYSTEINE-RICH PROTEIN WITH KAZAL MOTIFS"/>
    <property type="match status" value="1"/>
</dbReference>
<evidence type="ECO:0000313" key="3">
    <source>
        <dbReference type="Proteomes" id="UP000435357"/>
    </source>
</evidence>
<dbReference type="OrthoDB" id="9800302at2"/>
<dbReference type="Pfam" id="PF00050">
    <property type="entry name" value="Kazal_1"/>
    <property type="match status" value="1"/>
</dbReference>
<organism evidence="2 3">
    <name type="scientific">Salibacter halophilus</name>
    <dbReference type="NCBI Taxonomy" id="1803916"/>
    <lineage>
        <taxon>Bacteria</taxon>
        <taxon>Pseudomonadati</taxon>
        <taxon>Bacteroidota</taxon>
        <taxon>Flavobacteriia</taxon>
        <taxon>Flavobacteriales</taxon>
        <taxon>Salibacteraceae</taxon>
        <taxon>Salibacter</taxon>
    </lineage>
</organism>
<evidence type="ECO:0000313" key="2">
    <source>
        <dbReference type="EMBL" id="KAB1066308.1"/>
    </source>
</evidence>
<dbReference type="Proteomes" id="UP000435357">
    <property type="component" value="Unassembled WGS sequence"/>
</dbReference>
<dbReference type="SUPFAM" id="SSF100895">
    <property type="entry name" value="Kazal-type serine protease inhibitors"/>
    <property type="match status" value="2"/>
</dbReference>
<dbReference type="PROSITE" id="PS51465">
    <property type="entry name" value="KAZAL_2"/>
    <property type="match status" value="2"/>
</dbReference>
<dbReference type="InterPro" id="IPR002350">
    <property type="entry name" value="Kazal_dom"/>
</dbReference>
<dbReference type="Gene3D" id="3.30.60.30">
    <property type="match status" value="2"/>
</dbReference>
<dbReference type="InterPro" id="IPR036058">
    <property type="entry name" value="Kazal_dom_sf"/>
</dbReference>
<dbReference type="EMBL" id="WACR01000001">
    <property type="protein sequence ID" value="KAB1066308.1"/>
    <property type="molecule type" value="Genomic_DNA"/>
</dbReference>
<keyword evidence="3" id="KW-1185">Reference proteome</keyword>
<accession>A0A6N6M881</accession>
<dbReference type="GO" id="GO:0030198">
    <property type="term" value="P:extracellular matrix organization"/>
    <property type="evidence" value="ECO:0007669"/>
    <property type="project" value="TreeGrafter"/>
</dbReference>
<gene>
    <name evidence="2" type="ORF">F3059_00645</name>
</gene>
<dbReference type="InterPro" id="IPR039016">
    <property type="entry name" value="RECK"/>
</dbReference>
<dbReference type="PANTHER" id="PTHR13487">
    <property type="entry name" value="SERINE PROTEASE INHIBITOR"/>
    <property type="match status" value="1"/>
</dbReference>
<dbReference type="SMART" id="SM00280">
    <property type="entry name" value="KAZAL"/>
    <property type="match status" value="2"/>
</dbReference>
<comment type="caution">
    <text evidence="2">The sequence shown here is derived from an EMBL/GenBank/DDBJ whole genome shotgun (WGS) entry which is preliminary data.</text>
</comment>
<proteinExistence type="predicted"/>
<protein>
    <recommendedName>
        <fullName evidence="1">Kazal-like domain-containing protein</fullName>
    </recommendedName>
</protein>